<keyword evidence="4 7" id="KW-1133">Transmembrane helix</keyword>
<feature type="domain" description="Putative aromatic acid exporter C-terminal" evidence="9">
    <location>
        <begin position="150"/>
        <end position="313"/>
    </location>
</feature>
<dbReference type="InterPro" id="IPR010343">
    <property type="entry name" value="ArAE_1"/>
</dbReference>
<evidence type="ECO:0000313" key="10">
    <source>
        <dbReference type="EMBL" id="MBC8547059.1"/>
    </source>
</evidence>
<dbReference type="InterPro" id="IPR038323">
    <property type="entry name" value="ArAE_1_C_sf"/>
</dbReference>
<gene>
    <name evidence="10" type="ORF">H8711_08965</name>
</gene>
<dbReference type="PANTHER" id="PTHR40064">
    <property type="entry name" value="MEMBRANE PROTEIN-RELATED"/>
    <property type="match status" value="1"/>
</dbReference>
<dbReference type="InterPro" id="IPR052984">
    <property type="entry name" value="UPF0421"/>
</dbReference>
<dbReference type="InterPro" id="IPR021062">
    <property type="entry name" value="ArAE_1_C"/>
</dbReference>
<dbReference type="EMBL" id="JACRST010000013">
    <property type="protein sequence ID" value="MBC8547059.1"/>
    <property type="molecule type" value="Genomic_DNA"/>
</dbReference>
<evidence type="ECO:0000259" key="9">
    <source>
        <dbReference type="Pfam" id="PF11728"/>
    </source>
</evidence>
<feature type="signal peptide" evidence="8">
    <location>
        <begin position="1"/>
        <end position="28"/>
    </location>
</feature>
<comment type="subcellular location">
    <subcellularLocation>
        <location evidence="1">Cell membrane</location>
        <topology evidence="1">Multi-pass membrane protein</topology>
    </subcellularLocation>
</comment>
<keyword evidence="6" id="KW-0175">Coiled coil</keyword>
<proteinExistence type="predicted"/>
<feature type="transmembrane region" description="Helical" evidence="7">
    <location>
        <begin position="54"/>
        <end position="72"/>
    </location>
</feature>
<name>A0A926E0S5_9FIRM</name>
<feature type="coiled-coil region" evidence="6">
    <location>
        <begin position="172"/>
        <end position="199"/>
    </location>
</feature>
<evidence type="ECO:0000256" key="7">
    <source>
        <dbReference type="SAM" id="Phobius"/>
    </source>
</evidence>
<evidence type="ECO:0000256" key="1">
    <source>
        <dbReference type="ARBA" id="ARBA00004651"/>
    </source>
</evidence>
<dbReference type="RefSeq" id="WP_249283134.1">
    <property type="nucleotide sequence ID" value="NZ_JACRST010000013.1"/>
</dbReference>
<evidence type="ECO:0000313" key="11">
    <source>
        <dbReference type="Proteomes" id="UP000653127"/>
    </source>
</evidence>
<organism evidence="10 11">
    <name type="scientific">Ligaoa zhengdingensis</name>
    <dbReference type="NCBI Taxonomy" id="2763658"/>
    <lineage>
        <taxon>Bacteria</taxon>
        <taxon>Bacillati</taxon>
        <taxon>Bacillota</taxon>
        <taxon>Clostridia</taxon>
        <taxon>Eubacteriales</taxon>
        <taxon>Oscillospiraceae</taxon>
        <taxon>Ligaoa</taxon>
    </lineage>
</organism>
<keyword evidence="11" id="KW-1185">Reference proteome</keyword>
<reference evidence="10" key="1">
    <citation type="submission" date="2020-08" db="EMBL/GenBank/DDBJ databases">
        <title>Genome public.</title>
        <authorList>
            <person name="Liu C."/>
            <person name="Sun Q."/>
        </authorList>
    </citation>
    <scope>NUCLEOTIDE SEQUENCE</scope>
    <source>
        <strain evidence="10">NSJ-31</strain>
    </source>
</reference>
<keyword evidence="2" id="KW-1003">Cell membrane</keyword>
<dbReference type="PANTHER" id="PTHR40064:SF1">
    <property type="entry name" value="MEMBRANE PROTEIN"/>
    <property type="match status" value="1"/>
</dbReference>
<dbReference type="GO" id="GO:0005886">
    <property type="term" value="C:plasma membrane"/>
    <property type="evidence" value="ECO:0007669"/>
    <property type="project" value="UniProtKB-SubCell"/>
</dbReference>
<dbReference type="AlphaFoldDB" id="A0A926E0S5"/>
<evidence type="ECO:0000256" key="3">
    <source>
        <dbReference type="ARBA" id="ARBA00022692"/>
    </source>
</evidence>
<evidence type="ECO:0000256" key="4">
    <source>
        <dbReference type="ARBA" id="ARBA00022989"/>
    </source>
</evidence>
<feature type="transmembrane region" description="Helical" evidence="7">
    <location>
        <begin position="127"/>
        <end position="148"/>
    </location>
</feature>
<dbReference type="Pfam" id="PF11728">
    <property type="entry name" value="ArAE_1_C"/>
    <property type="match status" value="1"/>
</dbReference>
<dbReference type="Gene3D" id="1.20.120.940">
    <property type="entry name" value="Putative aromatic acid exporter, C-terminal domain"/>
    <property type="match status" value="1"/>
</dbReference>
<sequence>MKNRMVPSKAAKIVLGCCLALVLARSFGLDHSTSVVTITLLSVQNTRRDTLQVAARRLCAFGASLLISSVIFRWMGHTIPALGLFLLVFTLACQQFGLLDGLSMSTVLTLHFWAAPTLTARAMFNELALMLLGIAMGVLMNAYMPRLIREIREDQRRIDGAMGRLLEEIARLVLLEGDRDRAEEQLQELSGALEQSIARVSQQMNNVIFQDRSYYLSYIELRRKQQRMLRRMLENTARLRSAPQQSNDVAEFLKLIAQSLSSYDNAGELLFQLYLLRTHFRSLDLPETREEFEARAVLFELVSDVEQLLLAKQEFAQSLTPEQIRLFWEESSGSFV</sequence>
<keyword evidence="5 7" id="KW-0472">Membrane</keyword>
<keyword evidence="3 7" id="KW-0812">Transmembrane</keyword>
<evidence type="ECO:0000256" key="8">
    <source>
        <dbReference type="SAM" id="SignalP"/>
    </source>
</evidence>
<protein>
    <submittedName>
        <fullName evidence="10">Aromatic acid exporter family protein</fullName>
    </submittedName>
</protein>
<dbReference type="Pfam" id="PF06081">
    <property type="entry name" value="ArAE_1"/>
    <property type="match status" value="1"/>
</dbReference>
<keyword evidence="8" id="KW-0732">Signal</keyword>
<dbReference type="Proteomes" id="UP000653127">
    <property type="component" value="Unassembled WGS sequence"/>
</dbReference>
<evidence type="ECO:0000256" key="6">
    <source>
        <dbReference type="SAM" id="Coils"/>
    </source>
</evidence>
<accession>A0A926E0S5</accession>
<feature type="chain" id="PRO_5038648073" evidence="8">
    <location>
        <begin position="29"/>
        <end position="336"/>
    </location>
</feature>
<comment type="caution">
    <text evidence="10">The sequence shown here is derived from an EMBL/GenBank/DDBJ whole genome shotgun (WGS) entry which is preliminary data.</text>
</comment>
<feature type="transmembrane region" description="Helical" evidence="7">
    <location>
        <begin position="84"/>
        <end position="115"/>
    </location>
</feature>
<evidence type="ECO:0000256" key="2">
    <source>
        <dbReference type="ARBA" id="ARBA00022475"/>
    </source>
</evidence>
<evidence type="ECO:0000256" key="5">
    <source>
        <dbReference type="ARBA" id="ARBA00023136"/>
    </source>
</evidence>